<gene>
    <name evidence="1" type="ORF">ARMOST_16996</name>
</gene>
<proteinExistence type="predicted"/>
<sequence length="100" mass="11418">MAPAKHAHPRGDERGVAEERLREELVVMRRDLFKEKIPGRSLLSPQALMPTTLLEHIVDLVHYGQLSTLDDVQRELTWAHADTWGPRILELIGPVHDKVN</sequence>
<dbReference type="EMBL" id="FUEG01000020">
    <property type="protein sequence ID" value="SJL13552.1"/>
    <property type="molecule type" value="Genomic_DNA"/>
</dbReference>
<keyword evidence="2" id="KW-1185">Reference proteome</keyword>
<evidence type="ECO:0000313" key="2">
    <source>
        <dbReference type="Proteomes" id="UP000219338"/>
    </source>
</evidence>
<reference evidence="2" key="1">
    <citation type="journal article" date="2017" name="Nat. Ecol. Evol.">
        <title>Genome expansion and lineage-specific genetic innovations in the forest pathogenic fungi Armillaria.</title>
        <authorList>
            <person name="Sipos G."/>
            <person name="Prasanna A.N."/>
            <person name="Walter M.C."/>
            <person name="O'Connor E."/>
            <person name="Balint B."/>
            <person name="Krizsan K."/>
            <person name="Kiss B."/>
            <person name="Hess J."/>
            <person name="Varga T."/>
            <person name="Slot J."/>
            <person name="Riley R."/>
            <person name="Boka B."/>
            <person name="Rigling D."/>
            <person name="Barry K."/>
            <person name="Lee J."/>
            <person name="Mihaltcheva S."/>
            <person name="LaButti K."/>
            <person name="Lipzen A."/>
            <person name="Waldron R."/>
            <person name="Moloney N.M."/>
            <person name="Sperisen C."/>
            <person name="Kredics L."/>
            <person name="Vagvoelgyi C."/>
            <person name="Patrignani A."/>
            <person name="Fitzpatrick D."/>
            <person name="Nagy I."/>
            <person name="Doyle S."/>
            <person name="Anderson J.B."/>
            <person name="Grigoriev I.V."/>
            <person name="Gueldener U."/>
            <person name="Muensterkoetter M."/>
            <person name="Nagy L.G."/>
        </authorList>
    </citation>
    <scope>NUCLEOTIDE SEQUENCE [LARGE SCALE GENOMIC DNA]</scope>
    <source>
        <strain evidence="2">C18/9</strain>
    </source>
</reference>
<accession>A0A284RXT3</accession>
<dbReference type="OrthoDB" id="2803597at2759"/>
<organism evidence="1 2">
    <name type="scientific">Armillaria ostoyae</name>
    <name type="common">Armillaria root rot fungus</name>
    <dbReference type="NCBI Taxonomy" id="47428"/>
    <lineage>
        <taxon>Eukaryota</taxon>
        <taxon>Fungi</taxon>
        <taxon>Dikarya</taxon>
        <taxon>Basidiomycota</taxon>
        <taxon>Agaricomycotina</taxon>
        <taxon>Agaricomycetes</taxon>
        <taxon>Agaricomycetidae</taxon>
        <taxon>Agaricales</taxon>
        <taxon>Marasmiineae</taxon>
        <taxon>Physalacriaceae</taxon>
        <taxon>Armillaria</taxon>
    </lineage>
</organism>
<evidence type="ECO:0000313" key="1">
    <source>
        <dbReference type="EMBL" id="SJL13552.1"/>
    </source>
</evidence>
<dbReference type="STRING" id="47428.A0A284RXT3"/>
<dbReference type="AlphaFoldDB" id="A0A284RXT3"/>
<dbReference type="Proteomes" id="UP000219338">
    <property type="component" value="Unassembled WGS sequence"/>
</dbReference>
<protein>
    <submittedName>
        <fullName evidence="1">Uncharacterized protein</fullName>
    </submittedName>
</protein>
<name>A0A284RXT3_ARMOS</name>